<keyword evidence="4" id="KW-1185">Reference proteome</keyword>
<feature type="compositionally biased region" description="Basic and acidic residues" evidence="1">
    <location>
        <begin position="191"/>
        <end position="202"/>
    </location>
</feature>
<organism evidence="3 4">
    <name type="scientific">Cladophialophora chaetospira</name>
    <dbReference type="NCBI Taxonomy" id="386627"/>
    <lineage>
        <taxon>Eukaryota</taxon>
        <taxon>Fungi</taxon>
        <taxon>Dikarya</taxon>
        <taxon>Ascomycota</taxon>
        <taxon>Pezizomycotina</taxon>
        <taxon>Eurotiomycetes</taxon>
        <taxon>Chaetothyriomycetidae</taxon>
        <taxon>Chaetothyriales</taxon>
        <taxon>Herpotrichiellaceae</taxon>
        <taxon>Cladophialophora</taxon>
    </lineage>
</organism>
<reference evidence="3" key="1">
    <citation type="submission" date="2022-10" db="EMBL/GenBank/DDBJ databases">
        <title>Culturing micro-colonial fungi from biological soil crusts in the Mojave desert and describing Neophaeococcomyces mojavensis, and introducing the new genera and species Taxawa tesnikishii.</title>
        <authorList>
            <person name="Kurbessoian T."/>
            <person name="Stajich J.E."/>
        </authorList>
    </citation>
    <scope>NUCLEOTIDE SEQUENCE</scope>
    <source>
        <strain evidence="3">TK_41</strain>
    </source>
</reference>
<comment type="caution">
    <text evidence="3">The sequence shown here is derived from an EMBL/GenBank/DDBJ whole genome shotgun (WGS) entry which is preliminary data.</text>
</comment>
<sequence>MPRFAEGTGIPIRGNNVMSPPETQVPDHIRIKNRRKTYLDKHPEYFGPQLELADPLLYDRLIRRFQTPAEREAEGRKKGYSGILEADLYRSEAKLDAIRHPDPNSMFTYKRGPDGEILAEDRDEIPANKEDGLARWRWEMETRFLRGGDEDFEYDAVDNNPDYDDRVIEERDAQDRYFDEEEPEFVEGEEAVAKSKSHELRGESGVQDF</sequence>
<gene>
    <name evidence="3" type="ORF">H2200_003734</name>
</gene>
<dbReference type="AlphaFoldDB" id="A0AA38XEX0"/>
<dbReference type="InterPro" id="IPR040233">
    <property type="entry name" value="CCD97-like_C"/>
</dbReference>
<evidence type="ECO:0000259" key="2">
    <source>
        <dbReference type="Pfam" id="PF09747"/>
    </source>
</evidence>
<dbReference type="PANTHER" id="PTHR31840">
    <property type="entry name" value="COILED-COIL DOMAIN-CONTAINING PROTEIN 97"/>
    <property type="match status" value="1"/>
</dbReference>
<dbReference type="InterPro" id="IPR018613">
    <property type="entry name" value="Ccdc97-like"/>
</dbReference>
<dbReference type="Pfam" id="PF09747">
    <property type="entry name" value="CCD97-like_C"/>
    <property type="match status" value="2"/>
</dbReference>
<name>A0AA38XEX0_9EURO</name>
<feature type="region of interest" description="Disordered" evidence="1">
    <location>
        <begin position="1"/>
        <end position="27"/>
    </location>
</feature>
<dbReference type="PANTHER" id="PTHR31840:SF1">
    <property type="entry name" value="COILED-COIL DOMAIN-CONTAINING PROTEIN 97"/>
    <property type="match status" value="1"/>
</dbReference>
<evidence type="ECO:0000256" key="1">
    <source>
        <dbReference type="SAM" id="MobiDB-lite"/>
    </source>
</evidence>
<dbReference type="EMBL" id="JAPDRK010000005">
    <property type="protein sequence ID" value="KAJ9612137.1"/>
    <property type="molecule type" value="Genomic_DNA"/>
</dbReference>
<feature type="compositionally biased region" description="Acidic residues" evidence="1">
    <location>
        <begin position="178"/>
        <end position="190"/>
    </location>
</feature>
<accession>A0AA38XEX0</accession>
<feature type="domain" description="CCD97-like C-terminal" evidence="2">
    <location>
        <begin position="125"/>
        <end position="181"/>
    </location>
</feature>
<feature type="domain" description="CCD97-like C-terminal" evidence="2">
    <location>
        <begin position="33"/>
        <end position="96"/>
    </location>
</feature>
<evidence type="ECO:0000313" key="3">
    <source>
        <dbReference type="EMBL" id="KAJ9612137.1"/>
    </source>
</evidence>
<protein>
    <recommendedName>
        <fullName evidence="2">CCD97-like C-terminal domain-containing protein</fullName>
    </recommendedName>
</protein>
<dbReference type="Proteomes" id="UP001172673">
    <property type="component" value="Unassembled WGS sequence"/>
</dbReference>
<feature type="region of interest" description="Disordered" evidence="1">
    <location>
        <begin position="176"/>
        <end position="209"/>
    </location>
</feature>
<proteinExistence type="predicted"/>
<evidence type="ECO:0000313" key="4">
    <source>
        <dbReference type="Proteomes" id="UP001172673"/>
    </source>
</evidence>